<evidence type="ECO:0000313" key="1">
    <source>
        <dbReference type="EMBL" id="QBK90202.1"/>
    </source>
</evidence>
<name>A0A481Z330_9VIRU</name>
<dbReference type="EMBL" id="MK500469">
    <property type="protein sequence ID" value="QBK90202.1"/>
    <property type="molecule type" value="Genomic_DNA"/>
</dbReference>
<gene>
    <name evidence="1" type="ORF">LCPAC102_01150</name>
</gene>
<reference evidence="1" key="1">
    <citation type="journal article" date="2019" name="MBio">
        <title>Virus Genomes from Deep Sea Sediments Expand the Ocean Megavirome and Support Independent Origins of Viral Gigantism.</title>
        <authorList>
            <person name="Backstrom D."/>
            <person name="Yutin N."/>
            <person name="Jorgensen S.L."/>
            <person name="Dharamshi J."/>
            <person name="Homa F."/>
            <person name="Zaremba-Niedwiedzka K."/>
            <person name="Spang A."/>
            <person name="Wolf Y.I."/>
            <person name="Koonin E.V."/>
            <person name="Ettema T.J."/>
        </authorList>
    </citation>
    <scope>NUCLEOTIDE SEQUENCE</scope>
</reference>
<sequence>MSNKNQKHNDTIQINFGNNKLYIPINILIENSDYFKKLIVIQKKKVINIQMKVKITKYLIFWQWNIGYIELEKISHILRTKNNINISVCNEKYIINI</sequence>
<protein>
    <submittedName>
        <fullName evidence="1">Uncharacterized protein</fullName>
    </submittedName>
</protein>
<proteinExistence type="predicted"/>
<accession>A0A481Z330</accession>
<organism evidence="1">
    <name type="scientific">Pithovirus LCPAC102</name>
    <dbReference type="NCBI Taxonomy" id="2506587"/>
    <lineage>
        <taxon>Viruses</taxon>
        <taxon>Pithoviruses</taxon>
    </lineage>
</organism>